<organism evidence="3 4">
    <name type="scientific">Ustilago trichophora</name>
    <dbReference type="NCBI Taxonomy" id="86804"/>
    <lineage>
        <taxon>Eukaryota</taxon>
        <taxon>Fungi</taxon>
        <taxon>Dikarya</taxon>
        <taxon>Basidiomycota</taxon>
        <taxon>Ustilaginomycotina</taxon>
        <taxon>Ustilaginomycetes</taxon>
        <taxon>Ustilaginales</taxon>
        <taxon>Ustilaginaceae</taxon>
        <taxon>Ustilago</taxon>
    </lineage>
</organism>
<evidence type="ECO:0000313" key="4">
    <source>
        <dbReference type="Proteomes" id="UP000324022"/>
    </source>
</evidence>
<feature type="chain" id="PRO_5022853024" evidence="2">
    <location>
        <begin position="24"/>
        <end position="397"/>
    </location>
</feature>
<dbReference type="AlphaFoldDB" id="A0A5C3EE49"/>
<feature type="signal peptide" evidence="2">
    <location>
        <begin position="1"/>
        <end position="23"/>
    </location>
</feature>
<sequence>MVKVFFRVILPACLVIFSTLAWALEKRADDGVNLDLGLAPPAPLTRSASAGPSVPMRTSPAPRLRLYKSFDYSLLAQARAEYGKMLTLAPSSLSPGQNTEPSTPVRSQESPQGTSSQHPHGVESDSLWSNVHHGRPVPPAPLHDLPPKPKPQSSWLAPYAQPESPVRSGATNMGGEGEPPQFKRKDMDFASSSSTSKKKAVKGSRIGQRGHELWRMSDPQGNLFGQRGARDIPASLGTSMSRGGPSSQSLQSSRQDSILSHGHQPVMPYQQQLDRANALAQWGHYKEAYFAKPFPRFIHGGAFLPRVGEELQQRIDQLNAVKKMLLKHTTYDFSQEELKTLKKPFYDWRGQVATAGGFQVRVTQRILDGARNDQKLLGDVESILRKIAPSLSSGIHR</sequence>
<dbReference type="Proteomes" id="UP000324022">
    <property type="component" value="Unassembled WGS sequence"/>
</dbReference>
<feature type="compositionally biased region" description="Low complexity" evidence="1">
    <location>
        <begin position="241"/>
        <end position="260"/>
    </location>
</feature>
<evidence type="ECO:0000256" key="1">
    <source>
        <dbReference type="SAM" id="MobiDB-lite"/>
    </source>
</evidence>
<feature type="region of interest" description="Disordered" evidence="1">
    <location>
        <begin position="89"/>
        <end position="261"/>
    </location>
</feature>
<evidence type="ECO:0000256" key="2">
    <source>
        <dbReference type="SAM" id="SignalP"/>
    </source>
</evidence>
<keyword evidence="2" id="KW-0732">Signal</keyword>
<evidence type="ECO:0000313" key="3">
    <source>
        <dbReference type="EMBL" id="SPO28480.1"/>
    </source>
</evidence>
<dbReference type="EMBL" id="OOIN01000022">
    <property type="protein sequence ID" value="SPO28480.1"/>
    <property type="molecule type" value="Genomic_DNA"/>
</dbReference>
<accession>A0A5C3EE49</accession>
<feature type="compositionally biased region" description="Polar residues" evidence="1">
    <location>
        <begin position="89"/>
        <end position="118"/>
    </location>
</feature>
<keyword evidence="4" id="KW-1185">Reference proteome</keyword>
<gene>
    <name evidence="3" type="ORF">UTRI_04877</name>
</gene>
<protein>
    <submittedName>
        <fullName evidence="3">Uncharacterized protein</fullName>
    </submittedName>
</protein>
<reference evidence="3 4" key="1">
    <citation type="submission" date="2018-03" db="EMBL/GenBank/DDBJ databases">
        <authorList>
            <person name="Guldener U."/>
        </authorList>
    </citation>
    <scope>NUCLEOTIDE SEQUENCE [LARGE SCALE GENOMIC DNA]</scope>
    <source>
        <strain evidence="3 4">NBRC100155</strain>
    </source>
</reference>
<proteinExistence type="predicted"/>
<name>A0A5C3EE49_9BASI</name>